<keyword evidence="9" id="KW-0408">Iron</keyword>
<dbReference type="EMBL" id="JBJKFK010001455">
    <property type="protein sequence ID" value="KAL3313043.1"/>
    <property type="molecule type" value="Genomic_DNA"/>
</dbReference>
<feature type="non-terminal residue" evidence="17">
    <location>
        <position position="207"/>
    </location>
</feature>
<evidence type="ECO:0000256" key="6">
    <source>
        <dbReference type="ARBA" id="ARBA00022964"/>
    </source>
</evidence>
<keyword evidence="18" id="KW-1185">Reference proteome</keyword>
<evidence type="ECO:0000313" key="17">
    <source>
        <dbReference type="EMBL" id="KAL3313043.1"/>
    </source>
</evidence>
<evidence type="ECO:0000256" key="7">
    <source>
        <dbReference type="ARBA" id="ARBA00022990"/>
    </source>
</evidence>
<dbReference type="GO" id="GO:0050313">
    <property type="term" value="F:sulfur dioxygenase activity"/>
    <property type="evidence" value="ECO:0007669"/>
    <property type="project" value="UniProtKB-EC"/>
</dbReference>
<evidence type="ECO:0000256" key="11">
    <source>
        <dbReference type="ARBA" id="ARBA00050990"/>
    </source>
</evidence>
<evidence type="ECO:0000256" key="4">
    <source>
        <dbReference type="ARBA" id="ARBA00022723"/>
    </source>
</evidence>
<evidence type="ECO:0000259" key="16">
    <source>
        <dbReference type="SMART" id="SM00849"/>
    </source>
</evidence>
<dbReference type="PANTHER" id="PTHR43084:SF1">
    <property type="entry name" value="PERSULFIDE DIOXYGENASE ETHE1, MITOCHONDRIAL"/>
    <property type="match status" value="1"/>
</dbReference>
<proteinExistence type="inferred from homology"/>
<dbReference type="SUPFAM" id="SSF56281">
    <property type="entry name" value="Metallo-hydrolase/oxidoreductase"/>
    <property type="match status" value="1"/>
</dbReference>
<evidence type="ECO:0000256" key="3">
    <source>
        <dbReference type="ARBA" id="ARBA00006759"/>
    </source>
</evidence>
<keyword evidence="6" id="KW-0223">Dioxygenase</keyword>
<dbReference type="InterPro" id="IPR044528">
    <property type="entry name" value="POD-like_MBL-fold"/>
</dbReference>
<dbReference type="GO" id="GO:0046872">
    <property type="term" value="F:metal ion binding"/>
    <property type="evidence" value="ECO:0007669"/>
    <property type="project" value="UniProtKB-KW"/>
</dbReference>
<evidence type="ECO:0000256" key="5">
    <source>
        <dbReference type="ARBA" id="ARBA00022946"/>
    </source>
</evidence>
<evidence type="ECO:0000256" key="9">
    <source>
        <dbReference type="ARBA" id="ARBA00023004"/>
    </source>
</evidence>
<dbReference type="AlphaFoldDB" id="A0ABD2Q058"/>
<dbReference type="GO" id="GO:0005739">
    <property type="term" value="C:mitochondrion"/>
    <property type="evidence" value="ECO:0007669"/>
    <property type="project" value="UniProtKB-SubCell"/>
</dbReference>
<sequence>MNSSAEVSILKAGGPLIFRQLYEHESSTYTYLLADRKTKQALLIDPVLETVQRDAQVIKDLGLNLTTILNTHVHADHITGSGKLKTIFPLAKSMISKASGARADKYFEHQELIKFGNFKLECRSTPGHTVGCFIFVFHEASCAFTGDALLYRGCGRTDFQAGNSSKLYESIHKQIFTLPDNFLLFPAHDYRGHTVTSVDEEKRLNPR</sequence>
<keyword evidence="5" id="KW-0809">Transit peptide</keyword>
<evidence type="ECO:0000256" key="15">
    <source>
        <dbReference type="ARBA" id="ARBA00077964"/>
    </source>
</evidence>
<dbReference type="Proteomes" id="UP001626550">
    <property type="component" value="Unassembled WGS sequence"/>
</dbReference>
<organism evidence="17 18">
    <name type="scientific">Cichlidogyrus casuarinus</name>
    <dbReference type="NCBI Taxonomy" id="1844966"/>
    <lineage>
        <taxon>Eukaryota</taxon>
        <taxon>Metazoa</taxon>
        <taxon>Spiralia</taxon>
        <taxon>Lophotrochozoa</taxon>
        <taxon>Platyhelminthes</taxon>
        <taxon>Monogenea</taxon>
        <taxon>Monopisthocotylea</taxon>
        <taxon>Dactylogyridea</taxon>
        <taxon>Ancyrocephalidae</taxon>
        <taxon>Cichlidogyrus</taxon>
    </lineage>
</organism>
<comment type="similarity">
    <text evidence="3">Belongs to the metallo-beta-lactamase superfamily. Glyoxalase II family.</text>
</comment>
<dbReference type="InterPro" id="IPR001279">
    <property type="entry name" value="Metallo-B-lactamas"/>
</dbReference>
<evidence type="ECO:0000256" key="8">
    <source>
        <dbReference type="ARBA" id="ARBA00023002"/>
    </source>
</evidence>
<dbReference type="InterPro" id="IPR036866">
    <property type="entry name" value="RibonucZ/Hydroxyglut_hydro"/>
</dbReference>
<dbReference type="Pfam" id="PF00753">
    <property type="entry name" value="Lactamase_B"/>
    <property type="match status" value="1"/>
</dbReference>
<name>A0ABD2Q058_9PLAT</name>
<dbReference type="CDD" id="cd07724">
    <property type="entry name" value="POD-like_MBL-fold"/>
    <property type="match status" value="1"/>
</dbReference>
<dbReference type="SMART" id="SM00849">
    <property type="entry name" value="Lactamase_B"/>
    <property type="match status" value="1"/>
</dbReference>
<keyword evidence="10" id="KW-0496">Mitochondrion</keyword>
<evidence type="ECO:0000256" key="14">
    <source>
        <dbReference type="ARBA" id="ARBA00067300"/>
    </source>
</evidence>
<keyword evidence="4" id="KW-0479">Metal-binding</keyword>
<evidence type="ECO:0000256" key="12">
    <source>
        <dbReference type="ARBA" id="ARBA00065219"/>
    </source>
</evidence>
<evidence type="ECO:0000256" key="2">
    <source>
        <dbReference type="ARBA" id="ARBA00004173"/>
    </source>
</evidence>
<gene>
    <name evidence="17" type="ORF">Ciccas_008354</name>
</gene>
<comment type="catalytic activity">
    <reaction evidence="11">
        <text>S-sulfanylglutathione + O2 + H2O = sulfite + glutathione + 2 H(+)</text>
        <dbReference type="Rhea" id="RHEA:12981"/>
        <dbReference type="ChEBI" id="CHEBI:15377"/>
        <dbReference type="ChEBI" id="CHEBI:15378"/>
        <dbReference type="ChEBI" id="CHEBI:15379"/>
        <dbReference type="ChEBI" id="CHEBI:17359"/>
        <dbReference type="ChEBI" id="CHEBI:57925"/>
        <dbReference type="ChEBI" id="CHEBI:58905"/>
        <dbReference type="EC" id="1.13.11.18"/>
    </reaction>
</comment>
<dbReference type="PANTHER" id="PTHR43084">
    <property type="entry name" value="PERSULFIDE DIOXYGENASE ETHE1"/>
    <property type="match status" value="1"/>
</dbReference>
<dbReference type="InterPro" id="IPR051682">
    <property type="entry name" value="Mito_Persulfide_Diox"/>
</dbReference>
<evidence type="ECO:0000256" key="1">
    <source>
        <dbReference type="ARBA" id="ARBA00001954"/>
    </source>
</evidence>
<dbReference type="Gene3D" id="3.60.15.10">
    <property type="entry name" value="Ribonuclease Z/Hydroxyacylglutathione hydrolase-like"/>
    <property type="match status" value="1"/>
</dbReference>
<comment type="subcellular location">
    <subcellularLocation>
        <location evidence="2">Mitochondrion</location>
    </subcellularLocation>
</comment>
<comment type="subunit">
    <text evidence="12">Homodimer. Monomer. Interacts with TST. May interact with RELA.</text>
</comment>
<evidence type="ECO:0000256" key="10">
    <source>
        <dbReference type="ARBA" id="ARBA00023128"/>
    </source>
</evidence>
<protein>
    <recommendedName>
        <fullName evidence="14">Persulfide dioxygenase ETHE1, mitochondrial</fullName>
        <ecNumber evidence="13">1.13.11.18</ecNumber>
    </recommendedName>
    <alternativeName>
        <fullName evidence="15">Sulfur dioxygenase ETHE1</fullName>
    </alternativeName>
</protein>
<evidence type="ECO:0000256" key="13">
    <source>
        <dbReference type="ARBA" id="ARBA00066686"/>
    </source>
</evidence>
<reference evidence="17 18" key="1">
    <citation type="submission" date="2024-11" db="EMBL/GenBank/DDBJ databases">
        <title>Adaptive evolution of stress response genes in parasites aligns with host niche diversity.</title>
        <authorList>
            <person name="Hahn C."/>
            <person name="Resl P."/>
        </authorList>
    </citation>
    <scope>NUCLEOTIDE SEQUENCE [LARGE SCALE GENOMIC DNA]</scope>
    <source>
        <strain evidence="17">EGGRZ-B1_66</strain>
        <tissue evidence="17">Body</tissue>
    </source>
</reference>
<keyword evidence="8" id="KW-0560">Oxidoreductase</keyword>
<accession>A0ABD2Q058</accession>
<evidence type="ECO:0000313" key="18">
    <source>
        <dbReference type="Proteomes" id="UP001626550"/>
    </source>
</evidence>
<dbReference type="FunFam" id="3.60.15.10:FF:000013">
    <property type="entry name" value="Persulfide dioxygenase ETHE1, mitochondrial"/>
    <property type="match status" value="1"/>
</dbReference>
<comment type="cofactor">
    <cofactor evidence="1">
        <name>Fe(2+)</name>
        <dbReference type="ChEBI" id="CHEBI:29033"/>
    </cofactor>
</comment>
<dbReference type="EC" id="1.13.11.18" evidence="13"/>
<comment type="caution">
    <text evidence="17">The sequence shown here is derived from an EMBL/GenBank/DDBJ whole genome shotgun (WGS) entry which is preliminary data.</text>
</comment>
<keyword evidence="7" id="KW-0007">Acetylation</keyword>
<feature type="domain" description="Metallo-beta-lactamase" evidence="16">
    <location>
        <begin position="27"/>
        <end position="188"/>
    </location>
</feature>